<dbReference type="InterPro" id="IPR036075">
    <property type="entry name" value="ARMT-1-like_metal-bd_sf"/>
</dbReference>
<dbReference type="PRINTS" id="PR00119">
    <property type="entry name" value="CATATPASE"/>
</dbReference>
<dbReference type="GO" id="GO:0005789">
    <property type="term" value="C:endoplasmic reticulum membrane"/>
    <property type="evidence" value="ECO:0007669"/>
    <property type="project" value="UniProtKB-SubCell"/>
</dbReference>
<evidence type="ECO:0000256" key="6">
    <source>
        <dbReference type="ARBA" id="ARBA00022723"/>
    </source>
</evidence>
<dbReference type="Pfam" id="PF13246">
    <property type="entry name" value="Cation_ATPase"/>
    <property type="match status" value="1"/>
</dbReference>
<dbReference type="SUPFAM" id="SSF111321">
    <property type="entry name" value="AF1104-like"/>
    <property type="match status" value="1"/>
</dbReference>
<dbReference type="Pfam" id="PF00122">
    <property type="entry name" value="E1-E2_ATPase"/>
    <property type="match status" value="1"/>
</dbReference>
<organism evidence="19 20">
    <name type="scientific">Clydaea vesicula</name>
    <dbReference type="NCBI Taxonomy" id="447962"/>
    <lineage>
        <taxon>Eukaryota</taxon>
        <taxon>Fungi</taxon>
        <taxon>Fungi incertae sedis</taxon>
        <taxon>Chytridiomycota</taxon>
        <taxon>Chytridiomycota incertae sedis</taxon>
        <taxon>Chytridiomycetes</taxon>
        <taxon>Lobulomycetales</taxon>
        <taxon>Lobulomycetaceae</taxon>
        <taxon>Clydaea</taxon>
    </lineage>
</organism>
<dbReference type="InterPro" id="IPR018303">
    <property type="entry name" value="ATPase_P-typ_P_site"/>
</dbReference>
<dbReference type="Gene3D" id="1.20.930.60">
    <property type="match status" value="1"/>
</dbReference>
<feature type="transmembrane region" description="Helical" evidence="15">
    <location>
        <begin position="38"/>
        <end position="56"/>
    </location>
</feature>
<evidence type="ECO:0000256" key="10">
    <source>
        <dbReference type="ARBA" id="ARBA00022842"/>
    </source>
</evidence>
<evidence type="ECO:0000256" key="8">
    <source>
        <dbReference type="ARBA" id="ARBA00022824"/>
    </source>
</evidence>
<dbReference type="SUPFAM" id="SSF81665">
    <property type="entry name" value="Calcium ATPase, transmembrane domain M"/>
    <property type="match status" value="1"/>
</dbReference>
<evidence type="ECO:0000313" key="20">
    <source>
        <dbReference type="Proteomes" id="UP001211065"/>
    </source>
</evidence>
<dbReference type="InterPro" id="IPR008250">
    <property type="entry name" value="ATPase_P-typ_transduc_dom_A_sf"/>
</dbReference>
<dbReference type="InterPro" id="IPR006544">
    <property type="entry name" value="P-type_TPase_V"/>
</dbReference>
<feature type="region of interest" description="Disordered" evidence="14">
    <location>
        <begin position="892"/>
        <end position="911"/>
    </location>
</feature>
<dbReference type="InterPro" id="IPR002791">
    <property type="entry name" value="ARMT1-like_metal-bd"/>
</dbReference>
<feature type="transmembrane region" description="Helical" evidence="15">
    <location>
        <begin position="194"/>
        <end position="211"/>
    </location>
</feature>
<reference evidence="19" key="1">
    <citation type="submission" date="2020-05" db="EMBL/GenBank/DDBJ databases">
        <title>Phylogenomic resolution of chytrid fungi.</title>
        <authorList>
            <person name="Stajich J.E."/>
            <person name="Amses K."/>
            <person name="Simmons R."/>
            <person name="Seto K."/>
            <person name="Myers J."/>
            <person name="Bonds A."/>
            <person name="Quandt C.A."/>
            <person name="Barry K."/>
            <person name="Liu P."/>
            <person name="Grigoriev I."/>
            <person name="Longcore J.E."/>
            <person name="James T.Y."/>
        </authorList>
    </citation>
    <scope>NUCLEOTIDE SEQUENCE</scope>
    <source>
        <strain evidence="19">JEL0476</strain>
    </source>
</reference>
<dbReference type="InterPro" id="IPR023299">
    <property type="entry name" value="ATPase_P-typ_cyto_dom_N"/>
</dbReference>
<accession>A0AAD5TW73</accession>
<dbReference type="NCBIfam" id="TIGR01657">
    <property type="entry name" value="P-ATPase-V"/>
    <property type="match status" value="1"/>
</dbReference>
<dbReference type="SUPFAM" id="SSF81660">
    <property type="entry name" value="Metal cation-transporting ATPase, ATP-binding domain N"/>
    <property type="match status" value="1"/>
</dbReference>
<evidence type="ECO:0000256" key="13">
    <source>
        <dbReference type="ARBA" id="ARBA00023136"/>
    </source>
</evidence>
<evidence type="ECO:0000256" key="12">
    <source>
        <dbReference type="ARBA" id="ARBA00022989"/>
    </source>
</evidence>
<dbReference type="InterPro" id="IPR023298">
    <property type="entry name" value="ATPase_P-typ_TM_dom_sf"/>
</dbReference>
<feature type="domain" description="P-type ATPase A" evidence="16">
    <location>
        <begin position="255"/>
        <end position="345"/>
    </location>
</feature>
<keyword evidence="7" id="KW-0547">Nucleotide-binding</keyword>
<dbReference type="InterPro" id="IPR036412">
    <property type="entry name" value="HAD-like_sf"/>
</dbReference>
<proteinExistence type="inferred from homology"/>
<dbReference type="Pfam" id="PF23143">
    <property type="entry name" value="2TM_P5A-ATPase"/>
    <property type="match status" value="1"/>
</dbReference>
<keyword evidence="4" id="KW-0813">Transport</keyword>
<evidence type="ECO:0000256" key="9">
    <source>
        <dbReference type="ARBA" id="ARBA00022840"/>
    </source>
</evidence>
<feature type="transmembrane region" description="Helical" evidence="15">
    <location>
        <begin position="216"/>
        <end position="234"/>
    </location>
</feature>
<evidence type="ECO:0000256" key="2">
    <source>
        <dbReference type="ARBA" id="ARBA00004477"/>
    </source>
</evidence>
<evidence type="ECO:0000256" key="11">
    <source>
        <dbReference type="ARBA" id="ARBA00022967"/>
    </source>
</evidence>
<dbReference type="GO" id="GO:0006874">
    <property type="term" value="P:intracellular calcium ion homeostasis"/>
    <property type="evidence" value="ECO:0007669"/>
    <property type="project" value="TreeGrafter"/>
</dbReference>
<comment type="cofactor">
    <cofactor evidence="1">
        <name>Ni(2+)</name>
        <dbReference type="ChEBI" id="CHEBI:49786"/>
    </cofactor>
</comment>
<evidence type="ECO:0000256" key="5">
    <source>
        <dbReference type="ARBA" id="ARBA00022692"/>
    </source>
</evidence>
<feature type="domain" description="Damage-control phosphatase ARMT1-like metal-binding" evidence="17">
    <location>
        <begin position="1169"/>
        <end position="1587"/>
    </location>
</feature>
<sequence>MEKSTVKPKEKKYLQNLIASKSIKSATLHNKKPLLQHWYALPFSPVYVVWLYCYFFKMKEVSSELTTFSFIVVFAVNAIVYLSTHWAVSAKALLTCNVETDPYKASLIKIIPIEHNGQGEFCELKKHRVIYKEKEVLELFFFFQKRKFVYNSSSKLFEKLTYPSKQGLALKEFKYSLGFDIPIPTFGALFKEQAVAPFFIFQLFCVSLWFLDDMMYYSLFTVFMLIVFESTMVFQRLKNLQEFRAMSIKPYPIYVYRCLKWTLVQTDELVPGDVCSVVRSADEDGSPVPCDMLVLQGSGIVNEAMLSGESTPQLKESIWHKEDDNKFDIESDKGSVLFAGTKVLQVTSPKYEKTDPEEILFVNQKLPKAPDNGCISYVLRTGFSTQQGKLVRMIIFSTERITANNLESLLFILFLMFFALIAAGYVWVEGVNNPKRKQSKVLLDCILIVTSVVPPELPMELSLAVNNSLIALAKGYVFCTEPFRIPFAGKIDVACFDKTGTLTVEDLIVEGVVGKVDAKEIENTLVVSDKVEKETAYVLASAHSLVFLTDVGDSSNTIIGDPMEKNTLESINWTLIKGDLVFPKKFEGSFKPSNNLKILRRFAFSSSLKRMSTICSVTEENKLHSKLFVSVKGAPETIEKMLCNVPKRYSETYKYWSRRGSRVLALAFKYIDEKPSRVHDLKRDDIESLLTFAGFLVFSCPLKPDSAKAIKELNNSSHRVVMITGDNALTASHVAKEVEIVKRNVLIGDVWDEEVGFEWRTVEEDVKFKIDPTSNIMDERLAKYDLCITGRGFAEVFEQECWYAYLLPRIWVYARVSPSQKESILTSLKQAGYHSLMCGDGTNDVGALKQSHVGIALLDGNVADLERLAKKQSIQRQQNMLEQQKKLRESWGIKEGKPGESTGNSALDKRRQQEEVMKQKLASMMEDMGDVPMLKFGDASVAAPFTSKLSSINSVLHIVRQGRSTLVAMIQMYKILALNCLISAYSMSVMYLAGIKQGDWQATIAGLMITVCFFGIAKSTAIETLSKKRPQSNVFNFYIMISVMGQAAIHVLSMSYIRYEAIRYSEEMEEEFDLDSAFQPNLLNSAVYLVNLIMQISTFAINYQGLPFRESLQQNKSLYYSLGGTSAIAILAATEWSPELNEWMQLVPFPEEHAKSFLTGKNNEFAFKTIKDRMPIILTKAINELHLALTNLIDVKEEEDKLKEGKIILNALSGLKYDLEHDTVLEPIDSRSEDHGLWNIYLEQMPYGENTWFTAPWLTSECYMYKRINVLFETSTYWKEYDIFETLKKQSYMDSVNSVKLILDNFYTAENFKKFSDNENFKNLFDELIQFSLWGNQSDLSLNVSSEQQNASNKNQKTNSDHLLSHSENLILNDLEKVKNFFKFDELHKETKKGLKVDIILDNAGFELFTDLLFADFLIKSHIASQVTFHVKHFPWFVSDATRNDFEYLLKEIKKIKDESKGNLCNLDWEDNLKSKKWILKYEDGVWNLPHSYWDLENFLTFNNDSECYFIGKCWKEISAESDLVIMKGDLHYRKLTRDYGGHHDIPLEDVLGPLGEKTQHRTPPILCLRTCKSHPQTGLREGQSEELDKIDPDWRINGKFGIVQFYEGLSAETLQ</sequence>
<keyword evidence="8" id="KW-0256">Endoplasmic reticulum</keyword>
<dbReference type="Gene3D" id="3.40.50.10880">
    <property type="entry name" value="Uncharacterised protein PF01937, DUF89, domain 3"/>
    <property type="match status" value="1"/>
</dbReference>
<gene>
    <name evidence="19" type="ORF">HK099_008222</name>
</gene>
<dbReference type="Gene3D" id="3.40.1110.10">
    <property type="entry name" value="Calcium-transporting ATPase, cytoplasmic domain N"/>
    <property type="match status" value="1"/>
</dbReference>
<dbReference type="PROSITE" id="PS00154">
    <property type="entry name" value="ATPASE_E1_E2"/>
    <property type="match status" value="1"/>
</dbReference>
<dbReference type="Pfam" id="PF01937">
    <property type="entry name" value="ARMT1-like_dom"/>
    <property type="match status" value="1"/>
</dbReference>
<evidence type="ECO:0000259" key="17">
    <source>
        <dbReference type="Pfam" id="PF01937"/>
    </source>
</evidence>
<evidence type="ECO:0000256" key="1">
    <source>
        <dbReference type="ARBA" id="ARBA00001967"/>
    </source>
</evidence>
<evidence type="ECO:0000259" key="16">
    <source>
        <dbReference type="Pfam" id="PF00122"/>
    </source>
</evidence>
<evidence type="ECO:0000313" key="19">
    <source>
        <dbReference type="EMBL" id="KAJ3210542.1"/>
    </source>
</evidence>
<feature type="transmembrane region" description="Helical" evidence="15">
    <location>
        <begin position="975"/>
        <end position="994"/>
    </location>
</feature>
<protein>
    <submittedName>
        <fullName evidence="19">Uncharacterized protein</fullName>
    </submittedName>
</protein>
<feature type="transmembrane region" description="Helical" evidence="15">
    <location>
        <begin position="68"/>
        <end position="88"/>
    </location>
</feature>
<feature type="transmembrane region" description="Helical" evidence="15">
    <location>
        <begin position="409"/>
        <end position="428"/>
    </location>
</feature>
<keyword evidence="20" id="KW-1185">Reference proteome</keyword>
<evidence type="ECO:0000259" key="18">
    <source>
        <dbReference type="Pfam" id="PF23143"/>
    </source>
</evidence>
<feature type="transmembrane region" description="Helical" evidence="15">
    <location>
        <begin position="1037"/>
        <end position="1057"/>
    </location>
</feature>
<dbReference type="EMBL" id="JADGJW010000885">
    <property type="protein sequence ID" value="KAJ3210542.1"/>
    <property type="molecule type" value="Genomic_DNA"/>
</dbReference>
<dbReference type="GO" id="GO:0046872">
    <property type="term" value="F:metal ion binding"/>
    <property type="evidence" value="ECO:0007669"/>
    <property type="project" value="UniProtKB-KW"/>
</dbReference>
<dbReference type="InterPro" id="IPR023214">
    <property type="entry name" value="HAD_sf"/>
</dbReference>
<dbReference type="PANTHER" id="PTHR45630">
    <property type="entry name" value="CATION-TRANSPORTING ATPASE-RELATED"/>
    <property type="match status" value="1"/>
</dbReference>
<keyword evidence="10" id="KW-0460">Magnesium</keyword>
<comment type="subcellular location">
    <subcellularLocation>
        <location evidence="2">Endoplasmic reticulum membrane</location>
        <topology evidence="2">Multi-pass membrane protein</topology>
    </subcellularLocation>
</comment>
<dbReference type="SFLD" id="SFLDG00002">
    <property type="entry name" value="C1.7:_P-type_atpase_like"/>
    <property type="match status" value="1"/>
</dbReference>
<comment type="similarity">
    <text evidence="3">Belongs to the cation transport ATPase (P-type) (TC 3.A.3) family. Type V subfamily.</text>
</comment>
<evidence type="ECO:0000256" key="7">
    <source>
        <dbReference type="ARBA" id="ARBA00022741"/>
    </source>
</evidence>
<dbReference type="GO" id="GO:0015662">
    <property type="term" value="F:P-type ion transporter activity"/>
    <property type="evidence" value="ECO:0007669"/>
    <property type="project" value="TreeGrafter"/>
</dbReference>
<evidence type="ECO:0000256" key="14">
    <source>
        <dbReference type="SAM" id="MobiDB-lite"/>
    </source>
</evidence>
<keyword evidence="9" id="KW-0067">ATP-binding</keyword>
<evidence type="ECO:0000256" key="3">
    <source>
        <dbReference type="ARBA" id="ARBA00006000"/>
    </source>
</evidence>
<dbReference type="GO" id="GO:0019829">
    <property type="term" value="F:ATPase-coupled monoatomic cation transmembrane transporter activity"/>
    <property type="evidence" value="ECO:0007669"/>
    <property type="project" value="TreeGrafter"/>
</dbReference>
<keyword evidence="6" id="KW-0479">Metal-binding</keyword>
<dbReference type="Gene3D" id="2.70.150.10">
    <property type="entry name" value="Calcium-transporting ATPase, cytoplasmic transduction domain A"/>
    <property type="match status" value="1"/>
</dbReference>
<comment type="caution">
    <text evidence="19">The sequence shown here is derived from an EMBL/GenBank/DDBJ whole genome shotgun (WGS) entry which is preliminary data.</text>
</comment>
<dbReference type="SFLD" id="SFLDF00027">
    <property type="entry name" value="p-type_atpase"/>
    <property type="match status" value="1"/>
</dbReference>
<dbReference type="GO" id="GO:0005524">
    <property type="term" value="F:ATP binding"/>
    <property type="evidence" value="ECO:0007669"/>
    <property type="project" value="UniProtKB-KW"/>
</dbReference>
<keyword evidence="13 15" id="KW-0472">Membrane</keyword>
<dbReference type="SUPFAM" id="SSF56784">
    <property type="entry name" value="HAD-like"/>
    <property type="match status" value="1"/>
</dbReference>
<dbReference type="PANTHER" id="PTHR45630:SF7">
    <property type="entry name" value="ENDOPLASMIC RETICULUM TRANSMEMBRANE HELIX TRANSLOCASE"/>
    <property type="match status" value="1"/>
</dbReference>
<dbReference type="InterPro" id="IPR057255">
    <property type="entry name" value="2TM_P5A-ATPase"/>
</dbReference>
<dbReference type="InterPro" id="IPR044492">
    <property type="entry name" value="P_typ_ATPase_HD_dom"/>
</dbReference>
<evidence type="ECO:0000256" key="4">
    <source>
        <dbReference type="ARBA" id="ARBA00022448"/>
    </source>
</evidence>
<dbReference type="SUPFAM" id="SSF81653">
    <property type="entry name" value="Calcium ATPase, transduction domain A"/>
    <property type="match status" value="1"/>
</dbReference>
<keyword evidence="5 15" id="KW-0812">Transmembrane</keyword>
<dbReference type="Proteomes" id="UP001211065">
    <property type="component" value="Unassembled WGS sequence"/>
</dbReference>
<feature type="transmembrane region" description="Helical" evidence="15">
    <location>
        <begin position="1000"/>
        <end position="1017"/>
    </location>
</feature>
<dbReference type="FunFam" id="3.40.50.1000:FF:000056">
    <property type="entry name" value="Cation-transporting ATPase"/>
    <property type="match status" value="1"/>
</dbReference>
<keyword evidence="12 15" id="KW-1133">Transmembrane helix</keyword>
<name>A0AAD5TW73_9FUNG</name>
<keyword evidence="11" id="KW-1278">Translocase</keyword>
<dbReference type="InterPro" id="IPR059000">
    <property type="entry name" value="ATPase_P-type_domA"/>
</dbReference>
<dbReference type="Gene3D" id="3.40.50.1000">
    <property type="entry name" value="HAD superfamily/HAD-like"/>
    <property type="match status" value="1"/>
</dbReference>
<evidence type="ECO:0000256" key="15">
    <source>
        <dbReference type="SAM" id="Phobius"/>
    </source>
</evidence>
<dbReference type="SFLD" id="SFLDS00003">
    <property type="entry name" value="Haloacid_Dehalogenase"/>
    <property type="match status" value="1"/>
</dbReference>
<feature type="domain" description="P5A-ATPase transmembrane helical hairpin" evidence="18">
    <location>
        <begin position="32"/>
        <end position="98"/>
    </location>
</feature>